<dbReference type="Pfam" id="PF09351">
    <property type="entry name" value="DUF1993"/>
    <property type="match status" value="1"/>
</dbReference>
<proteinExistence type="predicted"/>
<dbReference type="KEGG" id="pla:Plav_3056"/>
<evidence type="ECO:0000313" key="1">
    <source>
        <dbReference type="EMBL" id="ABS64663.1"/>
    </source>
</evidence>
<organism evidence="1 2">
    <name type="scientific">Parvibaculum lavamentivorans (strain DS-1 / DSM 13023 / NCIMB 13966)</name>
    <dbReference type="NCBI Taxonomy" id="402881"/>
    <lineage>
        <taxon>Bacteria</taxon>
        <taxon>Pseudomonadati</taxon>
        <taxon>Pseudomonadota</taxon>
        <taxon>Alphaproteobacteria</taxon>
        <taxon>Hyphomicrobiales</taxon>
        <taxon>Parvibaculaceae</taxon>
        <taxon>Parvibaculum</taxon>
    </lineage>
</organism>
<reference evidence="1 2" key="1">
    <citation type="journal article" date="2011" name="Stand. Genomic Sci.">
        <title>Complete genome sequence of Parvibaculum lavamentivorans type strain (DS-1(T)).</title>
        <authorList>
            <person name="Schleheck D."/>
            <person name="Weiss M."/>
            <person name="Pitluck S."/>
            <person name="Bruce D."/>
            <person name="Land M.L."/>
            <person name="Han S."/>
            <person name="Saunders E."/>
            <person name="Tapia R."/>
            <person name="Detter C."/>
            <person name="Brettin T."/>
            <person name="Han J."/>
            <person name="Woyke T."/>
            <person name="Goodwin L."/>
            <person name="Pennacchio L."/>
            <person name="Nolan M."/>
            <person name="Cook A.M."/>
            <person name="Kjelleberg S."/>
            <person name="Thomas T."/>
        </authorList>
    </citation>
    <scope>NUCLEOTIDE SEQUENCE [LARGE SCALE GENOMIC DNA]</scope>
    <source>
        <strain evidence="2">DS-1 / DSM 13023 / NCIMB 13966</strain>
    </source>
</reference>
<dbReference type="Gene3D" id="1.20.120.450">
    <property type="entry name" value="dinb family like domain"/>
    <property type="match status" value="1"/>
</dbReference>
<evidence type="ECO:0008006" key="3">
    <source>
        <dbReference type="Google" id="ProtNLM"/>
    </source>
</evidence>
<dbReference type="OrthoDB" id="338237at2"/>
<dbReference type="STRING" id="402881.Plav_3056"/>
<dbReference type="PANTHER" id="PTHR36922:SF1">
    <property type="entry name" value="DUF1993 DOMAIN-CONTAINING PROTEIN"/>
    <property type="match status" value="1"/>
</dbReference>
<gene>
    <name evidence="1" type="ordered locus">Plav_3056</name>
</gene>
<dbReference type="Proteomes" id="UP000006377">
    <property type="component" value="Chromosome"/>
</dbReference>
<name>A7HXN0_PARL1</name>
<dbReference type="RefSeq" id="WP_012111984.1">
    <property type="nucleotide sequence ID" value="NC_009719.1"/>
</dbReference>
<dbReference type="eggNOG" id="COG3812">
    <property type="taxonomic scope" value="Bacteria"/>
</dbReference>
<protein>
    <recommendedName>
        <fullName evidence="3">DUF1993 domain-containing protein</fullName>
    </recommendedName>
</protein>
<sequence length="173" mass="18888">MSLSLYEIAVPNYLQTLTAVSGFLKKGAAFCEEQGTNPNDIVAARVIDDMLPFSFQIASIAHHSFGAVEGVQSGTFSPPKDPGTHDYASLQKLVDDAKAGLEKVTPDALDAFQGKDVIFHLGKHQLPFTAENFLLSFSFPNFYFHASTAYDILRARGVKIGKADFIGPLRMKM</sequence>
<dbReference type="HOGENOM" id="CLU_090929_1_0_5"/>
<dbReference type="AlphaFoldDB" id="A7HXN0"/>
<dbReference type="SUPFAM" id="SSF109854">
    <property type="entry name" value="DinB/YfiT-like putative metalloenzymes"/>
    <property type="match status" value="1"/>
</dbReference>
<dbReference type="InterPro" id="IPR034660">
    <property type="entry name" value="DinB/YfiT-like"/>
</dbReference>
<keyword evidence="2" id="KW-1185">Reference proteome</keyword>
<dbReference type="EMBL" id="CP000774">
    <property type="protein sequence ID" value="ABS64663.1"/>
    <property type="molecule type" value="Genomic_DNA"/>
</dbReference>
<dbReference type="PANTHER" id="PTHR36922">
    <property type="entry name" value="BLL2446 PROTEIN"/>
    <property type="match status" value="1"/>
</dbReference>
<dbReference type="InterPro" id="IPR018531">
    <property type="entry name" value="DUF1993"/>
</dbReference>
<accession>A7HXN0</accession>
<evidence type="ECO:0000313" key="2">
    <source>
        <dbReference type="Proteomes" id="UP000006377"/>
    </source>
</evidence>